<keyword evidence="3" id="KW-1185">Reference proteome</keyword>
<dbReference type="Proteomes" id="UP000598820">
    <property type="component" value="Unassembled WGS sequence"/>
</dbReference>
<feature type="domain" description="Integrase catalytic" evidence="1">
    <location>
        <begin position="15"/>
        <end position="49"/>
    </location>
</feature>
<dbReference type="EMBL" id="JACWZY010000008">
    <property type="protein sequence ID" value="MBD2701455.1"/>
    <property type="molecule type" value="Genomic_DNA"/>
</dbReference>
<dbReference type="InterPro" id="IPR001584">
    <property type="entry name" value="Integrase_cat-core"/>
</dbReference>
<dbReference type="AlphaFoldDB" id="A0A926XWM4"/>
<dbReference type="RefSeq" id="WP_190887308.1">
    <property type="nucleotide sequence ID" value="NZ_JACWZY010000008.1"/>
</dbReference>
<dbReference type="Pfam" id="PF13683">
    <property type="entry name" value="rve_3"/>
    <property type="match status" value="1"/>
</dbReference>
<proteinExistence type="predicted"/>
<evidence type="ECO:0000259" key="1">
    <source>
        <dbReference type="Pfam" id="PF13683"/>
    </source>
</evidence>
<protein>
    <submittedName>
        <fullName evidence="2">Transposase</fullName>
    </submittedName>
</protein>
<sequence length="75" mass="8083">MSGKRSALKTLNCKLARSFISFSSVEEAVARAINDYNTVRPHASLDYLTAPTARTPSDASMPAKIQAALVSAQER</sequence>
<name>A0A926XWM4_9BACT</name>
<evidence type="ECO:0000313" key="3">
    <source>
        <dbReference type="Proteomes" id="UP000598820"/>
    </source>
</evidence>
<evidence type="ECO:0000313" key="2">
    <source>
        <dbReference type="EMBL" id="MBD2701455.1"/>
    </source>
</evidence>
<accession>A0A926XWM4</accession>
<dbReference type="GO" id="GO:0015074">
    <property type="term" value="P:DNA integration"/>
    <property type="evidence" value="ECO:0007669"/>
    <property type="project" value="InterPro"/>
</dbReference>
<gene>
    <name evidence="2" type="ORF">IC229_12460</name>
</gene>
<comment type="caution">
    <text evidence="2">The sequence shown here is derived from an EMBL/GenBank/DDBJ whole genome shotgun (WGS) entry which is preliminary data.</text>
</comment>
<organism evidence="2 3">
    <name type="scientific">Spirosoma profusum</name>
    <dbReference type="NCBI Taxonomy" id="2771354"/>
    <lineage>
        <taxon>Bacteria</taxon>
        <taxon>Pseudomonadati</taxon>
        <taxon>Bacteroidota</taxon>
        <taxon>Cytophagia</taxon>
        <taxon>Cytophagales</taxon>
        <taxon>Cytophagaceae</taxon>
        <taxon>Spirosoma</taxon>
    </lineage>
</organism>
<reference evidence="2" key="1">
    <citation type="submission" date="2020-09" db="EMBL/GenBank/DDBJ databases">
        <authorList>
            <person name="Kim M.K."/>
        </authorList>
    </citation>
    <scope>NUCLEOTIDE SEQUENCE</scope>
    <source>
        <strain evidence="2">BT702</strain>
    </source>
</reference>